<reference evidence="2 3" key="1">
    <citation type="submission" date="2020-05" db="EMBL/GenBank/DDBJ databases">
        <title>Sulfurimonas marisnigri, sp. nov., and Sulfurimonas baltica, sp. nov., manganese oxide reducing chemolithoautotrophs of the class Epsilonproteobacteria isolated from the pelagic redoxclines of the Black and Baltic Seas and emended description of the genus Sulfurimonas.</title>
        <authorList>
            <person name="Henkel J.V."/>
            <person name="Laudan C."/>
            <person name="Werner J."/>
            <person name="Neu T."/>
            <person name="Plewe S."/>
            <person name="Sproer C."/>
            <person name="Bunk B."/>
            <person name="Schulz-Vogt H.N."/>
        </authorList>
    </citation>
    <scope>NUCLEOTIDE SEQUENCE [LARGE SCALE GENOMIC DNA]</scope>
    <source>
        <strain evidence="2 3">GD2</strain>
    </source>
</reference>
<evidence type="ECO:0000256" key="1">
    <source>
        <dbReference type="SAM" id="Coils"/>
    </source>
</evidence>
<keyword evidence="1" id="KW-0175">Coiled coil</keyword>
<proteinExistence type="predicted"/>
<gene>
    <name evidence="2" type="ORF">HUE88_06765</name>
</gene>
<dbReference type="EMBL" id="CP054492">
    <property type="protein sequence ID" value="QOY53457.1"/>
    <property type="molecule type" value="Genomic_DNA"/>
</dbReference>
<evidence type="ECO:0000313" key="2">
    <source>
        <dbReference type="EMBL" id="QOY53457.1"/>
    </source>
</evidence>
<dbReference type="AlphaFoldDB" id="A0A7S7RNN3"/>
<keyword evidence="3" id="KW-1185">Reference proteome</keyword>
<feature type="coiled-coil region" evidence="1">
    <location>
        <begin position="46"/>
        <end position="77"/>
    </location>
</feature>
<evidence type="ECO:0000313" key="3">
    <source>
        <dbReference type="Proteomes" id="UP000593994"/>
    </source>
</evidence>
<protein>
    <submittedName>
        <fullName evidence="2">Uncharacterized protein</fullName>
    </submittedName>
</protein>
<accession>A0A7S7RNN3</accession>
<name>A0A7S7RNN3_9BACT</name>
<sequence>MPNLETGEVKRIGAIIKDIGKLRIDNDMCKKQLNEEKQKNTILSAKKDFENDLAASNKNLSKKVEELEKIILTLRKNNSVGVAQEENSFPKLAMKEQYKEKVVAFKAAPFVLQTDSIIYNSINGKKIDEWKKGTSFTSNQKSENWIKITGYFVDRKWKNSKTEMWVKILQVSKK</sequence>
<dbReference type="Proteomes" id="UP000593994">
    <property type="component" value="Chromosome"/>
</dbReference>
<organism evidence="2 3">
    <name type="scientific">Candidatus Sulfurimonas baltica</name>
    <dbReference type="NCBI Taxonomy" id="2740404"/>
    <lineage>
        <taxon>Bacteria</taxon>
        <taxon>Pseudomonadati</taxon>
        <taxon>Campylobacterota</taxon>
        <taxon>Epsilonproteobacteria</taxon>
        <taxon>Campylobacterales</taxon>
        <taxon>Sulfurimonadaceae</taxon>
        <taxon>Sulfurimonas</taxon>
    </lineage>
</organism>
<dbReference type="KEGG" id="sbal:HUE88_06765"/>